<dbReference type="InterPro" id="IPR012910">
    <property type="entry name" value="Plug_dom"/>
</dbReference>
<dbReference type="SUPFAM" id="SSF56935">
    <property type="entry name" value="Porins"/>
    <property type="match status" value="1"/>
</dbReference>
<keyword evidence="10" id="KW-0732">Signal</keyword>
<organism evidence="13">
    <name type="scientific">Pseudoalteromonas prydzensis</name>
    <dbReference type="NCBI Taxonomy" id="182141"/>
    <lineage>
        <taxon>Bacteria</taxon>
        <taxon>Pseudomonadati</taxon>
        <taxon>Pseudomonadota</taxon>
        <taxon>Gammaproteobacteria</taxon>
        <taxon>Alteromonadales</taxon>
        <taxon>Pseudoalteromonadaceae</taxon>
        <taxon>Pseudoalteromonas</taxon>
    </lineage>
</organism>
<protein>
    <submittedName>
        <fullName evidence="13">TonB-dependent receptor</fullName>
    </submittedName>
</protein>
<evidence type="ECO:0000256" key="1">
    <source>
        <dbReference type="ARBA" id="ARBA00004571"/>
    </source>
</evidence>
<dbReference type="InterPro" id="IPR037066">
    <property type="entry name" value="Plug_dom_sf"/>
</dbReference>
<evidence type="ECO:0000259" key="11">
    <source>
        <dbReference type="Pfam" id="PF00593"/>
    </source>
</evidence>
<dbReference type="Gene3D" id="2.40.170.20">
    <property type="entry name" value="TonB-dependent receptor, beta-barrel domain"/>
    <property type="match status" value="1"/>
</dbReference>
<dbReference type="Pfam" id="PF00593">
    <property type="entry name" value="TonB_dep_Rec_b-barrel"/>
    <property type="match status" value="1"/>
</dbReference>
<keyword evidence="5 9" id="KW-0798">TonB box</keyword>
<keyword evidence="4 8" id="KW-0812">Transmembrane</keyword>
<evidence type="ECO:0000259" key="12">
    <source>
        <dbReference type="Pfam" id="PF07715"/>
    </source>
</evidence>
<dbReference type="InterPro" id="IPR039426">
    <property type="entry name" value="TonB-dep_rcpt-like"/>
</dbReference>
<keyword evidence="7 8" id="KW-0998">Cell outer membrane</keyword>
<evidence type="ECO:0000256" key="3">
    <source>
        <dbReference type="ARBA" id="ARBA00022452"/>
    </source>
</evidence>
<evidence type="ECO:0000256" key="9">
    <source>
        <dbReference type="RuleBase" id="RU003357"/>
    </source>
</evidence>
<comment type="subcellular location">
    <subcellularLocation>
        <location evidence="1 8">Cell outer membrane</location>
        <topology evidence="1 8">Multi-pass membrane protein</topology>
    </subcellularLocation>
</comment>
<keyword evidence="13" id="KW-0675">Receptor</keyword>
<evidence type="ECO:0000256" key="5">
    <source>
        <dbReference type="ARBA" id="ARBA00023077"/>
    </source>
</evidence>
<keyword evidence="3 8" id="KW-1134">Transmembrane beta strand</keyword>
<evidence type="ECO:0000256" key="8">
    <source>
        <dbReference type="PROSITE-ProRule" id="PRU01360"/>
    </source>
</evidence>
<dbReference type="PANTHER" id="PTHR40980:SF3">
    <property type="entry name" value="TONB-DEPENDENT RECEPTOR-LIKE BETA-BARREL DOMAIN-CONTAINING PROTEIN"/>
    <property type="match status" value="1"/>
</dbReference>
<proteinExistence type="inferred from homology"/>
<dbReference type="InterPro" id="IPR000531">
    <property type="entry name" value="Beta-barrel_TonB"/>
</dbReference>
<dbReference type="Pfam" id="PF07715">
    <property type="entry name" value="Plug"/>
    <property type="match status" value="1"/>
</dbReference>
<dbReference type="CDD" id="cd01347">
    <property type="entry name" value="ligand_gated_channel"/>
    <property type="match status" value="1"/>
</dbReference>
<dbReference type="AlphaFoldDB" id="A0A7V1CVW6"/>
<feature type="chain" id="PRO_5030794236" evidence="10">
    <location>
        <begin position="26"/>
        <end position="874"/>
    </location>
</feature>
<gene>
    <name evidence="13" type="ORF">ENH88_01815</name>
</gene>
<dbReference type="RefSeq" id="WP_304178849.1">
    <property type="nucleotide sequence ID" value="NZ_DRGM01000023.1"/>
</dbReference>
<keyword evidence="6 8" id="KW-0472">Membrane</keyword>
<dbReference type="InterPro" id="IPR036942">
    <property type="entry name" value="Beta-barrel_TonB_sf"/>
</dbReference>
<dbReference type="EMBL" id="DRGM01000023">
    <property type="protein sequence ID" value="HEA15194.1"/>
    <property type="molecule type" value="Genomic_DNA"/>
</dbReference>
<evidence type="ECO:0000256" key="2">
    <source>
        <dbReference type="ARBA" id="ARBA00022448"/>
    </source>
</evidence>
<feature type="signal peptide" evidence="10">
    <location>
        <begin position="1"/>
        <end position="25"/>
    </location>
</feature>
<evidence type="ECO:0000256" key="4">
    <source>
        <dbReference type="ARBA" id="ARBA00022692"/>
    </source>
</evidence>
<comment type="similarity">
    <text evidence="8 9">Belongs to the TonB-dependent receptor family.</text>
</comment>
<name>A0A7V1CVW6_9GAMM</name>
<evidence type="ECO:0000256" key="7">
    <source>
        <dbReference type="ARBA" id="ARBA00023237"/>
    </source>
</evidence>
<dbReference type="Gene3D" id="2.170.130.10">
    <property type="entry name" value="TonB-dependent receptor, plug domain"/>
    <property type="match status" value="1"/>
</dbReference>
<dbReference type="InterPro" id="IPR010104">
    <property type="entry name" value="TonB_rcpt_bac"/>
</dbReference>
<feature type="domain" description="TonB-dependent receptor-like beta-barrel" evidence="11">
    <location>
        <begin position="407"/>
        <end position="841"/>
    </location>
</feature>
<dbReference type="PROSITE" id="PS52016">
    <property type="entry name" value="TONB_DEPENDENT_REC_3"/>
    <property type="match status" value="1"/>
</dbReference>
<sequence>MTIKIKILVNIMLIVSAFNALYSSAKTPPNTDQNQLETIQIRGFHDSAIKSLRDKRDSQSIIEAISAQDIGKFPDKNVAEALQRITGISLSRVQGEGERVGVRGTTPEQNRTFLNGQAIASADWWISTQPDRGFNYTLLPADLVSSLEVYKTPQADHNEGSLGGSVNIKTQRPLHTQSNQFVTNAQVQYNDLSGEFDPQLAVFYNWTNPDKNFGALVTFTRNQRSLRRDGLESWGWHEQNFQQNADGSLSATDSDTANIKNIWTPGGGGSAIFQQQRLLTSATANFEYQPNLEWNIQLNTLYSVLNADNNNQNFLWQPSSVFARGGHVSDARISDNTLTYARYSKVPAQNAQNLPFSTAMEAIWRESEINTSSAHLIVSQQAHLWQNQYQIGFTKGGGGSKQDHTSQFSANTAYTVDTTERKNIIANYDVSPLDAKAWQLTEARNDSQDSNDQELYLQADFERAIDHSIISAIKVGAKYRDHQRDFIRYRSFNGAFDGIAQQLDWTLADYPAAFPHGFLADIGDQHTLKNYSYADISALSNDFQTIDFVQQEEKASRFDIQERTTAGYVKLMLDGDDYRTNLGVRVVNTVQDSGAYQRVGSPVEQQESFVWQQHNKNYVDILPSANISIDLNENLIARVSAARVMSRPQYNHLMPSTNYNVTQAQGQGGNPDLDPYRANQFDVSLEWYFDDAALLSVALFNKDVESFVEFKRTIEQHEGIAMTIDRPINGSGGTIRGVEIGYQQELIYGFGLITNYTYVDGDRTDSISGREDYVPGTSKHTINLTSYYENEWLSSRLAYNYRTHFATGVGETMMDNFGQLDGSITFKVSDSLDFVIEAINLTDEITYLYERNEYAPTGVYQNGRRFYVGVRYSH</sequence>
<keyword evidence="2 8" id="KW-0813">Transport</keyword>
<evidence type="ECO:0000313" key="13">
    <source>
        <dbReference type="EMBL" id="HEA15194.1"/>
    </source>
</evidence>
<reference evidence="13" key="1">
    <citation type="journal article" date="2020" name="mSystems">
        <title>Genome- and Community-Level Interaction Insights into Carbon Utilization and Element Cycling Functions of Hydrothermarchaeota in Hydrothermal Sediment.</title>
        <authorList>
            <person name="Zhou Z."/>
            <person name="Liu Y."/>
            <person name="Xu W."/>
            <person name="Pan J."/>
            <person name="Luo Z.H."/>
            <person name="Li M."/>
        </authorList>
    </citation>
    <scope>NUCLEOTIDE SEQUENCE [LARGE SCALE GENOMIC DNA]</scope>
    <source>
        <strain evidence="13">HyVt-346</strain>
    </source>
</reference>
<evidence type="ECO:0000256" key="10">
    <source>
        <dbReference type="SAM" id="SignalP"/>
    </source>
</evidence>
<dbReference type="NCBIfam" id="TIGR01782">
    <property type="entry name" value="TonB-Xanth-Caul"/>
    <property type="match status" value="1"/>
</dbReference>
<feature type="domain" description="TonB-dependent receptor plug" evidence="12">
    <location>
        <begin position="54"/>
        <end position="164"/>
    </location>
</feature>
<dbReference type="GO" id="GO:0009279">
    <property type="term" value="C:cell outer membrane"/>
    <property type="evidence" value="ECO:0007669"/>
    <property type="project" value="UniProtKB-SubCell"/>
</dbReference>
<accession>A0A7V1CVW6</accession>
<evidence type="ECO:0000256" key="6">
    <source>
        <dbReference type="ARBA" id="ARBA00023136"/>
    </source>
</evidence>
<dbReference type="PANTHER" id="PTHR40980">
    <property type="entry name" value="PLUG DOMAIN-CONTAINING PROTEIN"/>
    <property type="match status" value="1"/>
</dbReference>
<dbReference type="Proteomes" id="UP000886188">
    <property type="component" value="Unassembled WGS sequence"/>
</dbReference>
<comment type="caution">
    <text evidence="13">The sequence shown here is derived from an EMBL/GenBank/DDBJ whole genome shotgun (WGS) entry which is preliminary data.</text>
</comment>